<evidence type="ECO:0000256" key="1">
    <source>
        <dbReference type="ARBA" id="ARBA00022490"/>
    </source>
</evidence>
<keyword evidence="5 6" id="KW-0949">S-adenosyl-L-methionine</keyword>
<evidence type="ECO:0000256" key="2">
    <source>
        <dbReference type="ARBA" id="ARBA00022552"/>
    </source>
</evidence>
<dbReference type="NCBIfam" id="TIGR00138">
    <property type="entry name" value="rsmG_gidB"/>
    <property type="match status" value="1"/>
</dbReference>
<gene>
    <name evidence="6" type="primary">rsmG</name>
    <name evidence="7" type="ORF">C3942_13515</name>
</gene>
<evidence type="ECO:0000313" key="7">
    <source>
        <dbReference type="EMBL" id="PPE73287.1"/>
    </source>
</evidence>
<feature type="binding site" evidence="6">
    <location>
        <position position="149"/>
    </location>
    <ligand>
        <name>S-adenosyl-L-methionine</name>
        <dbReference type="ChEBI" id="CHEBI:59789"/>
    </ligand>
</feature>
<keyword evidence="4 6" id="KW-0808">Transferase</keyword>
<evidence type="ECO:0000256" key="5">
    <source>
        <dbReference type="ARBA" id="ARBA00022691"/>
    </source>
</evidence>
<comment type="subcellular location">
    <subcellularLocation>
        <location evidence="6">Cytoplasm</location>
    </subcellularLocation>
</comment>
<dbReference type="HAMAP" id="MF_00074">
    <property type="entry name" value="16SrRNA_methyltr_G"/>
    <property type="match status" value="1"/>
</dbReference>
<comment type="similarity">
    <text evidence="6">Belongs to the methyltransferase superfamily. RNA methyltransferase RsmG family.</text>
</comment>
<dbReference type="EC" id="2.1.1.170" evidence="6"/>
<keyword evidence="3 6" id="KW-0489">Methyltransferase</keyword>
<comment type="function">
    <text evidence="6">Specifically methylates the N7 position of guanine in position 527 of 16S rRNA.</text>
</comment>
<dbReference type="PIRSF" id="PIRSF003078">
    <property type="entry name" value="GidB"/>
    <property type="match status" value="1"/>
</dbReference>
<evidence type="ECO:0000256" key="6">
    <source>
        <dbReference type="HAMAP-Rule" id="MF_00074"/>
    </source>
</evidence>
<feature type="binding site" evidence="6">
    <location>
        <position position="83"/>
    </location>
    <ligand>
        <name>S-adenosyl-L-methionine</name>
        <dbReference type="ChEBI" id="CHEBI:59789"/>
    </ligand>
</feature>
<dbReference type="Proteomes" id="UP000238220">
    <property type="component" value="Unassembled WGS sequence"/>
</dbReference>
<dbReference type="Pfam" id="PF02527">
    <property type="entry name" value="GidB"/>
    <property type="match status" value="1"/>
</dbReference>
<evidence type="ECO:0000313" key="8">
    <source>
        <dbReference type="Proteomes" id="UP000238220"/>
    </source>
</evidence>
<sequence>MSSSPSPYRRARDPRARLESGLGAMGLDTGLADPLMAYLDELQKWNAAYNLTAIRDPDEMVSKHLLDSLALLPHVGGRMLDVGAGAGLPGIPLAIANPALDVTVLDSNGKKVRFMRHAVRTLGLANVAVAESRVEAFRPESPFGIITSRAFASLADFFTGTEALLAPGGQWVAMKGKLDPEELASVPARFVIGGTHRLRVPGLDEDRHAVIAGMKS</sequence>
<keyword evidence="1 6" id="KW-0963">Cytoplasm</keyword>
<dbReference type="GO" id="GO:0070043">
    <property type="term" value="F:rRNA (guanine-N7-)-methyltransferase activity"/>
    <property type="evidence" value="ECO:0007669"/>
    <property type="project" value="UniProtKB-UniRule"/>
</dbReference>
<dbReference type="OrthoDB" id="9808773at2"/>
<comment type="caution">
    <text evidence="6">Lacks conserved residue(s) required for the propagation of feature annotation.</text>
</comment>
<dbReference type="CDD" id="cd02440">
    <property type="entry name" value="AdoMet_MTases"/>
    <property type="match status" value="1"/>
</dbReference>
<feature type="binding site" evidence="6">
    <location>
        <begin position="134"/>
        <end position="135"/>
    </location>
    <ligand>
        <name>S-adenosyl-L-methionine</name>
        <dbReference type="ChEBI" id="CHEBI:59789"/>
    </ligand>
</feature>
<protein>
    <recommendedName>
        <fullName evidence="6">Ribosomal RNA small subunit methyltransferase G</fullName>
        <ecNumber evidence="6">2.1.1.170</ecNumber>
    </recommendedName>
    <alternativeName>
        <fullName evidence="6">16S rRNA 7-methylguanosine methyltransferase</fullName>
        <shortName evidence="6">16S rRNA m7G methyltransferase</shortName>
    </alternativeName>
</protein>
<dbReference type="PANTHER" id="PTHR31760:SF0">
    <property type="entry name" value="S-ADENOSYL-L-METHIONINE-DEPENDENT METHYLTRANSFERASES SUPERFAMILY PROTEIN"/>
    <property type="match status" value="1"/>
</dbReference>
<comment type="catalytic activity">
    <reaction evidence="6">
        <text>guanosine(527) in 16S rRNA + S-adenosyl-L-methionine = N(7)-methylguanosine(527) in 16S rRNA + S-adenosyl-L-homocysteine</text>
        <dbReference type="Rhea" id="RHEA:42732"/>
        <dbReference type="Rhea" id="RHEA-COMP:10209"/>
        <dbReference type="Rhea" id="RHEA-COMP:10210"/>
        <dbReference type="ChEBI" id="CHEBI:57856"/>
        <dbReference type="ChEBI" id="CHEBI:59789"/>
        <dbReference type="ChEBI" id="CHEBI:74269"/>
        <dbReference type="ChEBI" id="CHEBI:74480"/>
        <dbReference type="EC" id="2.1.1.170"/>
    </reaction>
</comment>
<reference evidence="7 8" key="1">
    <citation type="submission" date="2018-02" db="EMBL/GenBank/DDBJ databases">
        <title>Genome sequencing of Solimonas sp. HR-BB.</title>
        <authorList>
            <person name="Lee Y."/>
            <person name="Jeon C.O."/>
        </authorList>
    </citation>
    <scope>NUCLEOTIDE SEQUENCE [LARGE SCALE GENOMIC DNA]</scope>
    <source>
        <strain evidence="7 8">HR-BB</strain>
    </source>
</reference>
<dbReference type="EMBL" id="PSNW01000007">
    <property type="protein sequence ID" value="PPE73287.1"/>
    <property type="molecule type" value="Genomic_DNA"/>
</dbReference>
<dbReference type="SUPFAM" id="SSF53335">
    <property type="entry name" value="S-adenosyl-L-methionine-dependent methyltransferases"/>
    <property type="match status" value="1"/>
</dbReference>
<dbReference type="AlphaFoldDB" id="A0A2S5TEG8"/>
<keyword evidence="8" id="KW-1185">Reference proteome</keyword>
<dbReference type="InterPro" id="IPR003682">
    <property type="entry name" value="rRNA_ssu_MeTfrase_G"/>
</dbReference>
<name>A0A2S5TEG8_9GAMM</name>
<keyword evidence="2 6" id="KW-0698">rRNA processing</keyword>
<dbReference type="InterPro" id="IPR029063">
    <property type="entry name" value="SAM-dependent_MTases_sf"/>
</dbReference>
<comment type="caution">
    <text evidence="7">The sequence shown here is derived from an EMBL/GenBank/DDBJ whole genome shotgun (WGS) entry which is preliminary data.</text>
</comment>
<dbReference type="GO" id="GO:0005829">
    <property type="term" value="C:cytosol"/>
    <property type="evidence" value="ECO:0007669"/>
    <property type="project" value="TreeGrafter"/>
</dbReference>
<proteinExistence type="inferred from homology"/>
<dbReference type="PANTHER" id="PTHR31760">
    <property type="entry name" value="S-ADENOSYL-L-METHIONINE-DEPENDENT METHYLTRANSFERASES SUPERFAMILY PROTEIN"/>
    <property type="match status" value="1"/>
</dbReference>
<evidence type="ECO:0000256" key="4">
    <source>
        <dbReference type="ARBA" id="ARBA00022679"/>
    </source>
</evidence>
<evidence type="ECO:0000256" key="3">
    <source>
        <dbReference type="ARBA" id="ARBA00022603"/>
    </source>
</evidence>
<organism evidence="7 8">
    <name type="scientific">Solimonas fluminis</name>
    <dbReference type="NCBI Taxonomy" id="2086571"/>
    <lineage>
        <taxon>Bacteria</taxon>
        <taxon>Pseudomonadati</taxon>
        <taxon>Pseudomonadota</taxon>
        <taxon>Gammaproteobacteria</taxon>
        <taxon>Nevskiales</taxon>
        <taxon>Nevskiaceae</taxon>
        <taxon>Solimonas</taxon>
    </lineage>
</organism>
<dbReference type="Gene3D" id="3.40.50.150">
    <property type="entry name" value="Vaccinia Virus protein VP39"/>
    <property type="match status" value="1"/>
</dbReference>
<feature type="binding site" evidence="6">
    <location>
        <position position="88"/>
    </location>
    <ligand>
        <name>S-adenosyl-L-methionine</name>
        <dbReference type="ChEBI" id="CHEBI:59789"/>
    </ligand>
</feature>
<accession>A0A2S5TEG8</accession>
<dbReference type="RefSeq" id="WP_104230883.1">
    <property type="nucleotide sequence ID" value="NZ_PSNW01000007.1"/>
</dbReference>